<feature type="transmembrane region" description="Helical" evidence="1">
    <location>
        <begin position="264"/>
        <end position="283"/>
    </location>
</feature>
<dbReference type="EMBL" id="JACXYY010000003">
    <property type="protein sequence ID" value="MBD3914614.1"/>
    <property type="molecule type" value="Genomic_DNA"/>
</dbReference>
<comment type="caution">
    <text evidence="2">The sequence shown here is derived from an EMBL/GenBank/DDBJ whole genome shotgun (WGS) entry which is preliminary data.</text>
</comment>
<feature type="transmembrane region" description="Helical" evidence="1">
    <location>
        <begin position="292"/>
        <end position="318"/>
    </location>
</feature>
<feature type="transmembrane region" description="Helical" evidence="1">
    <location>
        <begin position="324"/>
        <end position="343"/>
    </location>
</feature>
<keyword evidence="1" id="KW-0472">Membrane</keyword>
<feature type="transmembrane region" description="Helical" evidence="1">
    <location>
        <begin position="140"/>
        <end position="169"/>
    </location>
</feature>
<feature type="transmembrane region" description="Helical" evidence="1">
    <location>
        <begin position="57"/>
        <end position="77"/>
    </location>
</feature>
<feature type="transmembrane region" description="Helical" evidence="1">
    <location>
        <begin position="364"/>
        <end position="389"/>
    </location>
</feature>
<name>A0ABR8MKJ5_9ACTN</name>
<organism evidence="2 3">
    <name type="scientific">Nocardioides hwasunensis</name>
    <dbReference type="NCBI Taxonomy" id="397258"/>
    <lineage>
        <taxon>Bacteria</taxon>
        <taxon>Bacillati</taxon>
        <taxon>Actinomycetota</taxon>
        <taxon>Actinomycetes</taxon>
        <taxon>Propionibacteriales</taxon>
        <taxon>Nocardioidaceae</taxon>
        <taxon>Nocardioides</taxon>
    </lineage>
</organism>
<gene>
    <name evidence="2" type="ORF">IEZ25_08305</name>
</gene>
<evidence type="ECO:0000256" key="1">
    <source>
        <dbReference type="SAM" id="Phobius"/>
    </source>
</evidence>
<dbReference type="Proteomes" id="UP000649289">
    <property type="component" value="Unassembled WGS sequence"/>
</dbReference>
<feature type="transmembrane region" description="Helical" evidence="1">
    <location>
        <begin position="89"/>
        <end position="110"/>
    </location>
</feature>
<keyword evidence="1" id="KW-0812">Transmembrane</keyword>
<keyword evidence="3" id="KW-1185">Reference proteome</keyword>
<feature type="transmembrane region" description="Helical" evidence="1">
    <location>
        <begin position="189"/>
        <end position="213"/>
    </location>
</feature>
<evidence type="ECO:0000313" key="2">
    <source>
        <dbReference type="EMBL" id="MBD3914614.1"/>
    </source>
</evidence>
<keyword evidence="1" id="KW-1133">Transmembrane helix</keyword>
<evidence type="ECO:0008006" key="4">
    <source>
        <dbReference type="Google" id="ProtNLM"/>
    </source>
</evidence>
<proteinExistence type="predicted"/>
<dbReference type="RefSeq" id="WP_191198942.1">
    <property type="nucleotide sequence ID" value="NZ_BAAAPA010000004.1"/>
</dbReference>
<evidence type="ECO:0000313" key="3">
    <source>
        <dbReference type="Proteomes" id="UP000649289"/>
    </source>
</evidence>
<accession>A0ABR8MKJ5</accession>
<feature type="transmembrane region" description="Helical" evidence="1">
    <location>
        <begin position="225"/>
        <end position="244"/>
    </location>
</feature>
<reference evidence="2 3" key="1">
    <citation type="submission" date="2020-09" db="EMBL/GenBank/DDBJ databases">
        <title>novel species in genus Nocardioides.</title>
        <authorList>
            <person name="Zhang G."/>
        </authorList>
    </citation>
    <scope>NUCLEOTIDE SEQUENCE [LARGE SCALE GENOMIC DNA]</scope>
    <source>
        <strain evidence="2 3">19197</strain>
    </source>
</reference>
<protein>
    <recommendedName>
        <fullName evidence="4">Glycosyltransferase RgtA/B/C/D-like domain-containing protein</fullName>
    </recommendedName>
</protein>
<feature type="transmembrane region" description="Helical" evidence="1">
    <location>
        <begin position="116"/>
        <end position="133"/>
    </location>
</feature>
<sequence length="575" mass="61288">MLRGSWFYTDDYRLLAQARDVRLDVGYLMTPFDSQFMPVGRLVAWVVGNSGEVATNWNVAVTLTLALSTLAAVACWWMLVTVFGTRWELLPLLVLYLFSALSAPALMWWAAGLNQLPLQGVWFAAVAAWTCYLRTRRNRWLAVTTVVITLGLLCYVKTLLVLPVLLVLALGYFTTGSVQARVATAFRSWWSAAAVGAVTAIGYVAYYTTAIPAPFVKRGAEGGSGLAGSLVDTMLLTAFGSSAAGGPWRWDTFNPPTGYADPPVWGVHLAWMSLAALVALAAFRRRRTGRAWLVLLFSLAGAYLLLLTTRAPIAGAGIGLEMRYLTETVCALVLALGLAWLPVPGAVEHSEPRSRSLVALAPTPALVGLVGLVYLAGAVVSTTTYAYIWHTDNPGSSFLHRVRDAANESGSLDLTGGPVPAAVMPGYSFPYNTLEELVPLYTPRAGFPSVSTDLHSVAEDGRVAQTVIDAAVTSEPGPLPDCGWKVGPKGRTIPLQNGTIDVDWWLRIGYLASARTDVTVSAADVSRTTTLNPGVGSLYVQVTGAFDAVRVSGLTPGTTVCVDVVEVGTAEPGDA</sequence>